<evidence type="ECO:0000256" key="2">
    <source>
        <dbReference type="ARBA" id="ARBA00022723"/>
    </source>
</evidence>
<evidence type="ECO:0000256" key="3">
    <source>
        <dbReference type="ARBA" id="ARBA00022857"/>
    </source>
</evidence>
<dbReference type="SMART" id="SM00906">
    <property type="entry name" value="Fungal_trans"/>
    <property type="match status" value="1"/>
</dbReference>
<dbReference type="PROSITE" id="PS00463">
    <property type="entry name" value="ZN2_CY6_FUNGAL_1"/>
    <property type="match status" value="1"/>
</dbReference>
<dbReference type="PROSITE" id="PS50048">
    <property type="entry name" value="ZN2_CY6_FUNGAL_2"/>
    <property type="match status" value="1"/>
</dbReference>
<evidence type="ECO:0000259" key="6">
    <source>
        <dbReference type="PROSITE" id="PS50048"/>
    </source>
</evidence>
<dbReference type="GO" id="GO:0003677">
    <property type="term" value="F:DNA binding"/>
    <property type="evidence" value="ECO:0007669"/>
    <property type="project" value="InterPro"/>
</dbReference>
<evidence type="ECO:0000313" key="7">
    <source>
        <dbReference type="EMBL" id="KAK4172537.1"/>
    </source>
</evidence>
<evidence type="ECO:0000256" key="1">
    <source>
        <dbReference type="ARBA" id="ARBA00006515"/>
    </source>
</evidence>
<dbReference type="Proteomes" id="UP001302321">
    <property type="component" value="Unassembled WGS sequence"/>
</dbReference>
<comment type="similarity">
    <text evidence="1">Belongs to the shaker potassium channel beta subunit family.</text>
</comment>
<dbReference type="SUPFAM" id="SSF57701">
    <property type="entry name" value="Zn2/Cys6 DNA-binding domain"/>
    <property type="match status" value="1"/>
</dbReference>
<keyword evidence="4" id="KW-0560">Oxidoreductase</keyword>
<dbReference type="InterPro" id="IPR036812">
    <property type="entry name" value="NAD(P)_OxRdtase_dom_sf"/>
</dbReference>
<dbReference type="CDD" id="cd12148">
    <property type="entry name" value="fungal_TF_MHR"/>
    <property type="match status" value="1"/>
</dbReference>
<reference evidence="7" key="2">
    <citation type="submission" date="2023-05" db="EMBL/GenBank/DDBJ databases">
        <authorList>
            <consortium name="Lawrence Berkeley National Laboratory"/>
            <person name="Steindorff A."/>
            <person name="Hensen N."/>
            <person name="Bonometti L."/>
            <person name="Westerberg I."/>
            <person name="Brannstrom I.O."/>
            <person name="Guillou S."/>
            <person name="Cros-Aarteil S."/>
            <person name="Calhoun S."/>
            <person name="Haridas S."/>
            <person name="Kuo A."/>
            <person name="Mondo S."/>
            <person name="Pangilinan J."/>
            <person name="Riley R."/>
            <person name="Labutti K."/>
            <person name="Andreopoulos B."/>
            <person name="Lipzen A."/>
            <person name="Chen C."/>
            <person name="Yanf M."/>
            <person name="Daum C."/>
            <person name="Ng V."/>
            <person name="Clum A."/>
            <person name="Ohm R."/>
            <person name="Martin F."/>
            <person name="Silar P."/>
            <person name="Natvig D."/>
            <person name="Lalanne C."/>
            <person name="Gautier V."/>
            <person name="Ament-Velasquez S.L."/>
            <person name="Kruys A."/>
            <person name="Hutchinson M.I."/>
            <person name="Powell A.J."/>
            <person name="Barry K."/>
            <person name="Miller A.N."/>
            <person name="Grigoriev I.V."/>
            <person name="Debuchy R."/>
            <person name="Gladieux P."/>
            <person name="Thoren M.H."/>
            <person name="Johannesson H."/>
        </authorList>
    </citation>
    <scope>NUCLEOTIDE SEQUENCE</scope>
    <source>
        <strain evidence="7">CBS 892.96</strain>
    </source>
</reference>
<dbReference type="InterPro" id="IPR005399">
    <property type="entry name" value="K_chnl_volt-dep_bsu_KCNAB-rel"/>
</dbReference>
<comment type="caution">
    <text evidence="7">The sequence shown here is derived from an EMBL/GenBank/DDBJ whole genome shotgun (WGS) entry which is preliminary data.</text>
</comment>
<dbReference type="InterPro" id="IPR023210">
    <property type="entry name" value="NADP_OxRdtase_dom"/>
</dbReference>
<dbReference type="Pfam" id="PF04082">
    <property type="entry name" value="Fungal_trans"/>
    <property type="match status" value="1"/>
</dbReference>
<dbReference type="GO" id="GO:0000981">
    <property type="term" value="F:DNA-binding transcription factor activity, RNA polymerase II-specific"/>
    <property type="evidence" value="ECO:0007669"/>
    <property type="project" value="InterPro"/>
</dbReference>
<evidence type="ECO:0000256" key="5">
    <source>
        <dbReference type="ARBA" id="ARBA00023242"/>
    </source>
</evidence>
<protein>
    <submittedName>
        <fullName evidence="7">NADP-dependent oxidoreductase domain-containing protein</fullName>
    </submittedName>
</protein>
<dbReference type="InterPro" id="IPR007219">
    <property type="entry name" value="XnlR_reg_dom"/>
</dbReference>
<dbReference type="InterPro" id="IPR001138">
    <property type="entry name" value="Zn2Cys6_DnaBD"/>
</dbReference>
<evidence type="ECO:0000313" key="8">
    <source>
        <dbReference type="Proteomes" id="UP001302321"/>
    </source>
</evidence>
<dbReference type="SUPFAM" id="SSF51430">
    <property type="entry name" value="NAD(P)-linked oxidoreductase"/>
    <property type="match status" value="1"/>
</dbReference>
<dbReference type="Pfam" id="PF00172">
    <property type="entry name" value="Zn_clus"/>
    <property type="match status" value="1"/>
</dbReference>
<reference evidence="7" key="1">
    <citation type="journal article" date="2023" name="Mol. Phylogenet. Evol.">
        <title>Genome-scale phylogeny and comparative genomics of the fungal order Sordariales.</title>
        <authorList>
            <person name="Hensen N."/>
            <person name="Bonometti L."/>
            <person name="Westerberg I."/>
            <person name="Brannstrom I.O."/>
            <person name="Guillou S."/>
            <person name="Cros-Aarteil S."/>
            <person name="Calhoun S."/>
            <person name="Haridas S."/>
            <person name="Kuo A."/>
            <person name="Mondo S."/>
            <person name="Pangilinan J."/>
            <person name="Riley R."/>
            <person name="LaButti K."/>
            <person name="Andreopoulos B."/>
            <person name="Lipzen A."/>
            <person name="Chen C."/>
            <person name="Yan M."/>
            <person name="Daum C."/>
            <person name="Ng V."/>
            <person name="Clum A."/>
            <person name="Steindorff A."/>
            <person name="Ohm R.A."/>
            <person name="Martin F."/>
            <person name="Silar P."/>
            <person name="Natvig D.O."/>
            <person name="Lalanne C."/>
            <person name="Gautier V."/>
            <person name="Ament-Velasquez S.L."/>
            <person name="Kruys A."/>
            <person name="Hutchinson M.I."/>
            <person name="Powell A.J."/>
            <person name="Barry K."/>
            <person name="Miller A.N."/>
            <person name="Grigoriev I.V."/>
            <person name="Debuchy R."/>
            <person name="Gladieux P."/>
            <person name="Hiltunen Thoren M."/>
            <person name="Johannesson H."/>
        </authorList>
    </citation>
    <scope>NUCLEOTIDE SEQUENCE</scope>
    <source>
        <strain evidence="7">CBS 892.96</strain>
    </source>
</reference>
<dbReference type="CDD" id="cd00067">
    <property type="entry name" value="GAL4"/>
    <property type="match status" value="1"/>
</dbReference>
<dbReference type="EMBL" id="MU866414">
    <property type="protein sequence ID" value="KAK4172537.1"/>
    <property type="molecule type" value="Genomic_DNA"/>
</dbReference>
<name>A0AAN7A4W6_9PEZI</name>
<dbReference type="PANTHER" id="PTHR43150">
    <property type="entry name" value="HYPERKINETIC, ISOFORM M"/>
    <property type="match status" value="1"/>
</dbReference>
<feature type="domain" description="Zn(2)-C6 fungal-type" evidence="6">
    <location>
        <begin position="19"/>
        <end position="48"/>
    </location>
</feature>
<proteinExistence type="inferred from homology"/>
<keyword evidence="5" id="KW-0539">Nucleus</keyword>
<dbReference type="Gene3D" id="3.20.20.100">
    <property type="entry name" value="NADP-dependent oxidoreductase domain"/>
    <property type="match status" value="1"/>
</dbReference>
<gene>
    <name evidence="7" type="ORF">QBC36DRAFT_390350</name>
</gene>
<dbReference type="SMART" id="SM00066">
    <property type="entry name" value="GAL4"/>
    <property type="match status" value="1"/>
</dbReference>
<keyword evidence="2" id="KW-0479">Metal-binding</keyword>
<dbReference type="GO" id="GO:0016491">
    <property type="term" value="F:oxidoreductase activity"/>
    <property type="evidence" value="ECO:0007669"/>
    <property type="project" value="UniProtKB-KW"/>
</dbReference>
<dbReference type="AlphaFoldDB" id="A0AAN7A4W6"/>
<keyword evidence="8" id="KW-1185">Reference proteome</keyword>
<organism evidence="7 8">
    <name type="scientific">Triangularia setosa</name>
    <dbReference type="NCBI Taxonomy" id="2587417"/>
    <lineage>
        <taxon>Eukaryota</taxon>
        <taxon>Fungi</taxon>
        <taxon>Dikarya</taxon>
        <taxon>Ascomycota</taxon>
        <taxon>Pezizomycotina</taxon>
        <taxon>Sordariomycetes</taxon>
        <taxon>Sordariomycetidae</taxon>
        <taxon>Sordariales</taxon>
        <taxon>Podosporaceae</taxon>
        <taxon>Triangularia</taxon>
    </lineage>
</organism>
<dbReference type="PRINTS" id="PR01577">
    <property type="entry name" value="KCNABCHANNEL"/>
</dbReference>
<dbReference type="Gene3D" id="4.10.240.10">
    <property type="entry name" value="Zn(2)-C6 fungal-type DNA-binding domain"/>
    <property type="match status" value="1"/>
</dbReference>
<dbReference type="Pfam" id="PF00248">
    <property type="entry name" value="Aldo_ket_red"/>
    <property type="match status" value="1"/>
</dbReference>
<dbReference type="PANTHER" id="PTHR43150:SF6">
    <property type="entry name" value="VIC POTASSIUM ION CHANNEL, BETA SUBUNIT (EUROFUNG)"/>
    <property type="match status" value="1"/>
</dbReference>
<sequence length="923" mass="102352">MSPGNATGPSKQRKIGSRSCDACKIRKVKCTETAPCQRCLAAGLDCTFNKAQSTRGPRTLRTRTLQQIQSATQTQQPASPQLLVEQPSIPLSTTTLSGISVESLVVRLCVYRLRLFPVWPIVAVEQVIAALHRDSHDVETYTLAVAIGAATMAQLKLSRFKDPNITDSLTAAALHNECQRTRRTLNSASASLNRLQTSFFLHIYHENQIPGGAESLLYLREAITVAQIMGLHRTSSYLGLPPAEDRLRRRMLWLLFVTERGVAMLHRLPVVLTSAEKFPPLDTIGGPDDGPHVLLAFKKLVNLFWIFDQSRAFEIFQDAADDREGSSSSNYDALRVLQKRLQEAHLEVENDANDIQKADISITRQWMQILIWRATQGHSYWTAKDTSVVVAGPIQIAQELLNDISKLPNTALEAHGPGIEFKVFEIASAVADSFNFTNARPGDILFRLQKFLATCRGGNINLLGLLTARITQRQSLYSYSMPGQFDLSPTQPPAVEEVVVNADNEDQPPSSPWLSLVAAAELEQHSLSSYAQHISTEVKPAPSNLAFCCSPYTFSTISQIPSKASVQHNTVKMAWEEPRKTGMVYRRLGNSGLHVSALGLGGWLTFGGQVENEGTVACLKQAYDLGINFFDTAESYAGGQSEVVMGQAIKQLGWKRNDIVISTKLNWGGHNGEVLVNNHGLSRKHIIEGLLASLKRLDLEYVDIVYAHRPDRLTPMEEVVRAFNHVIEIKGWAMYWGTSEWSADEIAEACGIAKQLGLIAPIVEQPFYNLLHRKKVEGEFQRLYRKFGLGLTTFSPLKFGLLSGKYNDSPDAPPRGSRFAKGDDKFINYMRDNYGNKSWQDDIEKVKRLKVIADRVGIPQSELALAWVLKNPNVSSVITGASKPEQIVENVKALKSMALLTPEIMKEIDEVVGSVELDPARQD</sequence>
<dbReference type="GO" id="GO:0008270">
    <property type="term" value="F:zinc ion binding"/>
    <property type="evidence" value="ECO:0007669"/>
    <property type="project" value="InterPro"/>
</dbReference>
<dbReference type="GO" id="GO:0006351">
    <property type="term" value="P:DNA-templated transcription"/>
    <property type="evidence" value="ECO:0007669"/>
    <property type="project" value="InterPro"/>
</dbReference>
<dbReference type="InterPro" id="IPR036864">
    <property type="entry name" value="Zn2-C6_fun-type_DNA-bd_sf"/>
</dbReference>
<evidence type="ECO:0000256" key="4">
    <source>
        <dbReference type="ARBA" id="ARBA00023002"/>
    </source>
</evidence>
<accession>A0AAN7A4W6</accession>
<keyword evidence="3" id="KW-0521">NADP</keyword>